<evidence type="ECO:0000313" key="14">
    <source>
        <dbReference type="RefSeq" id="XP_005090702.1"/>
    </source>
</evidence>
<evidence type="ECO:0000256" key="1">
    <source>
        <dbReference type="ARBA" id="ARBA00004401"/>
    </source>
</evidence>
<keyword evidence="13" id="KW-1185">Reference proteome</keyword>
<dbReference type="PANTHER" id="PTHR32510">
    <property type="entry name" value="TRANSMEMBRANE PROTEIN 98"/>
    <property type="match status" value="1"/>
</dbReference>
<evidence type="ECO:0000313" key="13">
    <source>
        <dbReference type="Proteomes" id="UP000694888"/>
    </source>
</evidence>
<keyword evidence="7" id="KW-0964">Secreted</keyword>
<dbReference type="RefSeq" id="XP_005090702.1">
    <property type="nucleotide sequence ID" value="XM_005090645.2"/>
</dbReference>
<organism evidence="13 14">
    <name type="scientific">Aplysia californica</name>
    <name type="common">California sea hare</name>
    <dbReference type="NCBI Taxonomy" id="6500"/>
    <lineage>
        <taxon>Eukaryota</taxon>
        <taxon>Metazoa</taxon>
        <taxon>Spiralia</taxon>
        <taxon>Lophotrochozoa</taxon>
        <taxon>Mollusca</taxon>
        <taxon>Gastropoda</taxon>
        <taxon>Heterobranchia</taxon>
        <taxon>Euthyneura</taxon>
        <taxon>Tectipleura</taxon>
        <taxon>Aplysiida</taxon>
        <taxon>Aplysioidea</taxon>
        <taxon>Aplysiidae</taxon>
        <taxon>Aplysia</taxon>
    </lineage>
</organism>
<reference evidence="14" key="1">
    <citation type="submission" date="2025-08" db="UniProtKB">
        <authorList>
            <consortium name="RefSeq"/>
        </authorList>
    </citation>
    <scope>IDENTIFICATION</scope>
</reference>
<dbReference type="InterPro" id="IPR029668">
    <property type="entry name" value="TMEM98"/>
</dbReference>
<evidence type="ECO:0000256" key="5">
    <source>
        <dbReference type="ARBA" id="ARBA00014380"/>
    </source>
</evidence>
<sequence>MDLVVAIAIGVLAVFIGAVIFLVVLFVRFKCKKEDLISQQHKECRPEAQLITESQDGLNLPPGMDVELGDVNLSNPRLEQLLNNEQWVDDASGLVPHCLSILKTCHHLTEQLVGMTMKNAAHIRNQGTLGEIVMAAKRINPRVDEVVQSLCHPLDPRLLEARFTALVLSVSHLVMVTKNACQMPGSLDWIDRSLAEVEDTLKILREVSTNIEANAQAQAQQASQTTSQSITVAIEHPHQLEASGLGFVVPRPDNSLA</sequence>
<gene>
    <name evidence="14" type="primary">LOC101864193</name>
</gene>
<name>A0ABM0JCR5_APLCA</name>
<feature type="transmembrane region" description="Helical" evidence="12">
    <location>
        <begin position="6"/>
        <end position="27"/>
    </location>
</feature>
<evidence type="ECO:0000256" key="6">
    <source>
        <dbReference type="ARBA" id="ARBA00022475"/>
    </source>
</evidence>
<comment type="subcellular location">
    <subcellularLocation>
        <location evidence="1">Cell membrane</location>
        <topology evidence="1">Single-pass type II membrane protein</topology>
    </subcellularLocation>
    <subcellularLocation>
        <location evidence="3">Endoplasmic reticulum membrane</location>
        <topology evidence="3">Single-pass type II membrane protein</topology>
    </subcellularLocation>
    <subcellularLocation>
        <location evidence="2">Secreted</location>
        <location evidence="2">Extracellular exosome</location>
    </subcellularLocation>
</comment>
<evidence type="ECO:0000256" key="12">
    <source>
        <dbReference type="SAM" id="Phobius"/>
    </source>
</evidence>
<keyword evidence="9" id="KW-0256">Endoplasmic reticulum</keyword>
<keyword evidence="6" id="KW-1003">Cell membrane</keyword>
<evidence type="ECO:0000256" key="10">
    <source>
        <dbReference type="ARBA" id="ARBA00022989"/>
    </source>
</evidence>
<evidence type="ECO:0000256" key="4">
    <source>
        <dbReference type="ARBA" id="ARBA00011024"/>
    </source>
</evidence>
<keyword evidence="8 12" id="KW-0812">Transmembrane</keyword>
<accession>A0ABM0JCR5</accession>
<dbReference type="Proteomes" id="UP000694888">
    <property type="component" value="Unplaced"/>
</dbReference>
<protein>
    <recommendedName>
        <fullName evidence="5">Transmembrane protein 98</fullName>
    </recommendedName>
</protein>
<dbReference type="GeneID" id="101864193"/>
<evidence type="ECO:0000256" key="9">
    <source>
        <dbReference type="ARBA" id="ARBA00022824"/>
    </source>
</evidence>
<evidence type="ECO:0000256" key="2">
    <source>
        <dbReference type="ARBA" id="ARBA00004550"/>
    </source>
</evidence>
<evidence type="ECO:0000256" key="11">
    <source>
        <dbReference type="ARBA" id="ARBA00023136"/>
    </source>
</evidence>
<evidence type="ECO:0000256" key="7">
    <source>
        <dbReference type="ARBA" id="ARBA00022525"/>
    </source>
</evidence>
<dbReference type="Gene3D" id="1.20.1410.10">
    <property type="entry name" value="I/LWEQ domain"/>
    <property type="match status" value="1"/>
</dbReference>
<keyword evidence="10 12" id="KW-1133">Transmembrane helix</keyword>
<keyword evidence="11 12" id="KW-0472">Membrane</keyword>
<proteinExistence type="inferred from homology"/>
<evidence type="ECO:0000256" key="3">
    <source>
        <dbReference type="ARBA" id="ARBA00004648"/>
    </source>
</evidence>
<evidence type="ECO:0000256" key="8">
    <source>
        <dbReference type="ARBA" id="ARBA00022692"/>
    </source>
</evidence>
<comment type="similarity">
    <text evidence="4">Belongs to the TMEM98 family.</text>
</comment>
<dbReference type="PANTHER" id="PTHR32510:SF3">
    <property type="entry name" value="TRANSMEMBRANE PROTEIN 98"/>
    <property type="match status" value="1"/>
</dbReference>